<keyword evidence="2" id="KW-1185">Reference proteome</keyword>
<organism evidence="1 2">
    <name type="scientific">Psychromarinibacter halotolerans</name>
    <dbReference type="NCBI Taxonomy" id="1775175"/>
    <lineage>
        <taxon>Bacteria</taxon>
        <taxon>Pseudomonadati</taxon>
        <taxon>Pseudomonadota</taxon>
        <taxon>Alphaproteobacteria</taxon>
        <taxon>Rhodobacterales</taxon>
        <taxon>Paracoccaceae</taxon>
        <taxon>Psychromarinibacter</taxon>
    </lineage>
</organism>
<sequence length="153" mass="15488">MVQKTTPASHRAAVVGVIDPDVTAAGTVTTGWIPMSKFGLIMATVMAGTLGSSATVNAKLEQATDASGSGAKDIAGAAITELSQGGTDDSDKQAVIQCYGEDLDLANNFTHVRLSVTVATASCDLGALVICMDPRYGPASDNDLASVAEIVTV</sequence>
<name>A0ABV7GUI8_9RHOB</name>
<evidence type="ECO:0000313" key="2">
    <source>
        <dbReference type="Proteomes" id="UP001595632"/>
    </source>
</evidence>
<gene>
    <name evidence="1" type="ORF">ACFOGP_21490</name>
</gene>
<dbReference type="EMBL" id="JBHRTB010000010">
    <property type="protein sequence ID" value="MFC3145308.1"/>
    <property type="molecule type" value="Genomic_DNA"/>
</dbReference>
<proteinExistence type="predicted"/>
<reference evidence="2" key="1">
    <citation type="journal article" date="2019" name="Int. J. Syst. Evol. Microbiol.">
        <title>The Global Catalogue of Microorganisms (GCM) 10K type strain sequencing project: providing services to taxonomists for standard genome sequencing and annotation.</title>
        <authorList>
            <consortium name="The Broad Institute Genomics Platform"/>
            <consortium name="The Broad Institute Genome Sequencing Center for Infectious Disease"/>
            <person name="Wu L."/>
            <person name="Ma J."/>
        </authorList>
    </citation>
    <scope>NUCLEOTIDE SEQUENCE [LARGE SCALE GENOMIC DNA]</scope>
    <source>
        <strain evidence="2">KCTC 52366</strain>
    </source>
</reference>
<accession>A0ABV7GUI8</accession>
<dbReference type="RefSeq" id="WP_275635138.1">
    <property type="nucleotide sequence ID" value="NZ_JARGYD010000020.1"/>
</dbReference>
<protein>
    <submittedName>
        <fullName evidence="1">Uncharacterized protein</fullName>
    </submittedName>
</protein>
<comment type="caution">
    <text evidence="1">The sequence shown here is derived from an EMBL/GenBank/DDBJ whole genome shotgun (WGS) entry which is preliminary data.</text>
</comment>
<evidence type="ECO:0000313" key="1">
    <source>
        <dbReference type="EMBL" id="MFC3145308.1"/>
    </source>
</evidence>
<dbReference type="Proteomes" id="UP001595632">
    <property type="component" value="Unassembled WGS sequence"/>
</dbReference>